<sequence>MQAHCTDVDLQQKRPFPTFFCLKETEKRVVPSFHPFLKPQMNEDNIPRRTNILRLSFSPCSHKYTTKILHKDLLYGFHNSCGSSRNYKFKCYM</sequence>
<accession>A0AAW2FT61</accession>
<proteinExistence type="predicted"/>
<keyword evidence="2" id="KW-1185">Reference proteome</keyword>
<evidence type="ECO:0000313" key="2">
    <source>
        <dbReference type="Proteomes" id="UP001430953"/>
    </source>
</evidence>
<reference evidence="1 2" key="1">
    <citation type="submission" date="2023-03" db="EMBL/GenBank/DDBJ databases">
        <title>High recombination rates correlate with genetic variation in Cardiocondyla obscurior ants.</title>
        <authorList>
            <person name="Errbii M."/>
        </authorList>
    </citation>
    <scope>NUCLEOTIDE SEQUENCE [LARGE SCALE GENOMIC DNA]</scope>
    <source>
        <strain evidence="1">Alpha-2009</strain>
        <tissue evidence="1">Whole body</tissue>
    </source>
</reference>
<comment type="caution">
    <text evidence="1">The sequence shown here is derived from an EMBL/GenBank/DDBJ whole genome shotgun (WGS) entry which is preliminary data.</text>
</comment>
<dbReference type="AlphaFoldDB" id="A0AAW2FT61"/>
<gene>
    <name evidence="1" type="ORF">PUN28_009160</name>
</gene>
<organism evidence="1 2">
    <name type="scientific">Cardiocondyla obscurior</name>
    <dbReference type="NCBI Taxonomy" id="286306"/>
    <lineage>
        <taxon>Eukaryota</taxon>
        <taxon>Metazoa</taxon>
        <taxon>Ecdysozoa</taxon>
        <taxon>Arthropoda</taxon>
        <taxon>Hexapoda</taxon>
        <taxon>Insecta</taxon>
        <taxon>Pterygota</taxon>
        <taxon>Neoptera</taxon>
        <taxon>Endopterygota</taxon>
        <taxon>Hymenoptera</taxon>
        <taxon>Apocrita</taxon>
        <taxon>Aculeata</taxon>
        <taxon>Formicoidea</taxon>
        <taxon>Formicidae</taxon>
        <taxon>Myrmicinae</taxon>
        <taxon>Cardiocondyla</taxon>
    </lineage>
</organism>
<dbReference type="EMBL" id="JADYXP020000008">
    <property type="protein sequence ID" value="KAL0118324.1"/>
    <property type="molecule type" value="Genomic_DNA"/>
</dbReference>
<name>A0AAW2FT61_9HYME</name>
<evidence type="ECO:0000313" key="1">
    <source>
        <dbReference type="EMBL" id="KAL0118324.1"/>
    </source>
</evidence>
<protein>
    <submittedName>
        <fullName evidence="1">Uncharacterized protein</fullName>
    </submittedName>
</protein>
<dbReference type="Proteomes" id="UP001430953">
    <property type="component" value="Unassembled WGS sequence"/>
</dbReference>